<evidence type="ECO:0000256" key="4">
    <source>
        <dbReference type="ARBA" id="ARBA00022989"/>
    </source>
</evidence>
<feature type="transmembrane region" description="Helical" evidence="6">
    <location>
        <begin position="183"/>
        <end position="203"/>
    </location>
</feature>
<dbReference type="EMBL" id="FNAT01000001">
    <property type="protein sequence ID" value="SDE02994.1"/>
    <property type="molecule type" value="Genomic_DNA"/>
</dbReference>
<dbReference type="OrthoDB" id="9781030at2"/>
<dbReference type="PIRSF" id="PIRSF035875">
    <property type="entry name" value="RNase_BN"/>
    <property type="match status" value="1"/>
</dbReference>
<proteinExistence type="predicted"/>
<dbReference type="Pfam" id="PF03631">
    <property type="entry name" value="Virul_fac_BrkB"/>
    <property type="match status" value="1"/>
</dbReference>
<gene>
    <name evidence="7" type="ORF">SAMN04488567_0571</name>
</gene>
<evidence type="ECO:0000256" key="2">
    <source>
        <dbReference type="ARBA" id="ARBA00022475"/>
    </source>
</evidence>
<organism evidence="7 8">
    <name type="scientific">Limimaricola pyoseonensis</name>
    <dbReference type="NCBI Taxonomy" id="521013"/>
    <lineage>
        <taxon>Bacteria</taxon>
        <taxon>Pseudomonadati</taxon>
        <taxon>Pseudomonadota</taxon>
        <taxon>Alphaproteobacteria</taxon>
        <taxon>Rhodobacterales</taxon>
        <taxon>Paracoccaceae</taxon>
        <taxon>Limimaricola</taxon>
    </lineage>
</organism>
<keyword evidence="2" id="KW-1003">Cell membrane</keyword>
<evidence type="ECO:0000313" key="8">
    <source>
        <dbReference type="Proteomes" id="UP000198922"/>
    </source>
</evidence>
<keyword evidence="3 6" id="KW-0812">Transmembrane</keyword>
<dbReference type="AlphaFoldDB" id="A0A1G6ZJR1"/>
<feature type="transmembrane region" description="Helical" evidence="6">
    <location>
        <begin position="140"/>
        <end position="171"/>
    </location>
</feature>
<dbReference type="GO" id="GO:0005886">
    <property type="term" value="C:plasma membrane"/>
    <property type="evidence" value="ECO:0007669"/>
    <property type="project" value="UniProtKB-SubCell"/>
</dbReference>
<comment type="subcellular location">
    <subcellularLocation>
        <location evidence="1">Cell membrane</location>
        <topology evidence="1">Multi-pass membrane protein</topology>
    </subcellularLocation>
</comment>
<dbReference type="InterPro" id="IPR017039">
    <property type="entry name" value="Virul_fac_BrkB"/>
</dbReference>
<evidence type="ECO:0000256" key="3">
    <source>
        <dbReference type="ARBA" id="ARBA00022692"/>
    </source>
</evidence>
<protein>
    <submittedName>
        <fullName evidence="7">Membrane protein</fullName>
    </submittedName>
</protein>
<accession>A0A1G6ZJR1</accession>
<keyword evidence="4 6" id="KW-1133">Transmembrane helix</keyword>
<sequence>MDHRDSAASLPRRIWRTLVGVWHLSTDVQLGLIAAGIAFYSVFAIFPAIAALIAIFGLMADPVVIETQLQVMRDVMPVEVYEILEAQLNSMLATRPETLGFATLASTAIALFSARNGVASLILGLNQIYGRPNRNGLRQLLVALTLTLSLIAIAILALMVVVIAPILLAVLPLGPAAGWALEAVRWLAAFGIVLAGLGLLYRFGPNMRGARGRWVTPGAFLVIALWLIASAGFSYYLSNFGNYNEVYGSIGAVAALLMWFFISAWLVLLGAAVNVVWTRVNRSDERPDDLALELRPGQIG</sequence>
<feature type="transmembrane region" description="Helical" evidence="6">
    <location>
        <begin position="32"/>
        <end position="60"/>
    </location>
</feature>
<dbReference type="RefSeq" id="WP_090109176.1">
    <property type="nucleotide sequence ID" value="NZ_FNAT01000001.1"/>
</dbReference>
<name>A0A1G6ZJR1_9RHOB</name>
<dbReference type="STRING" id="521013.SAMN04488567_0571"/>
<dbReference type="PANTHER" id="PTHR30213:SF0">
    <property type="entry name" value="UPF0761 MEMBRANE PROTEIN YIHY"/>
    <property type="match status" value="1"/>
</dbReference>
<dbReference type="Proteomes" id="UP000198922">
    <property type="component" value="Unassembled WGS sequence"/>
</dbReference>
<keyword evidence="5 6" id="KW-0472">Membrane</keyword>
<dbReference type="PANTHER" id="PTHR30213">
    <property type="entry name" value="INNER MEMBRANE PROTEIN YHJD"/>
    <property type="match status" value="1"/>
</dbReference>
<evidence type="ECO:0000256" key="1">
    <source>
        <dbReference type="ARBA" id="ARBA00004651"/>
    </source>
</evidence>
<feature type="transmembrane region" description="Helical" evidence="6">
    <location>
        <begin position="215"/>
        <end position="237"/>
    </location>
</feature>
<dbReference type="NCBIfam" id="TIGR00765">
    <property type="entry name" value="yihY_not_rbn"/>
    <property type="match status" value="1"/>
</dbReference>
<reference evidence="8" key="1">
    <citation type="submission" date="2016-10" db="EMBL/GenBank/DDBJ databases">
        <authorList>
            <person name="Varghese N."/>
            <person name="Submissions S."/>
        </authorList>
    </citation>
    <scope>NUCLEOTIDE SEQUENCE [LARGE SCALE GENOMIC DNA]</scope>
    <source>
        <strain evidence="8">DSM 21424</strain>
    </source>
</reference>
<evidence type="ECO:0000313" key="7">
    <source>
        <dbReference type="EMBL" id="SDE02994.1"/>
    </source>
</evidence>
<evidence type="ECO:0000256" key="6">
    <source>
        <dbReference type="SAM" id="Phobius"/>
    </source>
</evidence>
<keyword evidence="8" id="KW-1185">Reference proteome</keyword>
<feature type="transmembrane region" description="Helical" evidence="6">
    <location>
        <begin position="249"/>
        <end position="277"/>
    </location>
</feature>
<evidence type="ECO:0000256" key="5">
    <source>
        <dbReference type="ARBA" id="ARBA00023136"/>
    </source>
</evidence>